<evidence type="ECO:0000313" key="3">
    <source>
        <dbReference type="Proteomes" id="UP000054248"/>
    </source>
</evidence>
<evidence type="ECO:0000313" key="2">
    <source>
        <dbReference type="EMBL" id="KIO29918.1"/>
    </source>
</evidence>
<reference evidence="3" key="2">
    <citation type="submission" date="2015-01" db="EMBL/GenBank/DDBJ databases">
        <title>Evolutionary Origins and Diversification of the Mycorrhizal Mutualists.</title>
        <authorList>
            <consortium name="DOE Joint Genome Institute"/>
            <consortium name="Mycorrhizal Genomics Consortium"/>
            <person name="Kohler A."/>
            <person name="Kuo A."/>
            <person name="Nagy L.G."/>
            <person name="Floudas D."/>
            <person name="Copeland A."/>
            <person name="Barry K.W."/>
            <person name="Cichocki N."/>
            <person name="Veneault-Fourrey C."/>
            <person name="LaButti K."/>
            <person name="Lindquist E.A."/>
            <person name="Lipzen A."/>
            <person name="Lundell T."/>
            <person name="Morin E."/>
            <person name="Murat C."/>
            <person name="Riley R."/>
            <person name="Ohm R."/>
            <person name="Sun H."/>
            <person name="Tunlid A."/>
            <person name="Henrissat B."/>
            <person name="Grigoriev I.V."/>
            <person name="Hibbett D.S."/>
            <person name="Martin F."/>
        </authorList>
    </citation>
    <scope>NUCLEOTIDE SEQUENCE [LARGE SCALE GENOMIC DNA]</scope>
    <source>
        <strain evidence="3">MUT 4182</strain>
    </source>
</reference>
<dbReference type="HOGENOM" id="CLU_633391_0_0_1"/>
<reference evidence="2 3" key="1">
    <citation type="submission" date="2014-04" db="EMBL/GenBank/DDBJ databases">
        <authorList>
            <consortium name="DOE Joint Genome Institute"/>
            <person name="Kuo A."/>
            <person name="Girlanda M."/>
            <person name="Perotto S."/>
            <person name="Kohler A."/>
            <person name="Nagy L.G."/>
            <person name="Floudas D."/>
            <person name="Copeland A."/>
            <person name="Barry K.W."/>
            <person name="Cichocki N."/>
            <person name="Veneault-Fourrey C."/>
            <person name="LaButti K."/>
            <person name="Lindquist E.A."/>
            <person name="Lipzen A."/>
            <person name="Lundell T."/>
            <person name="Morin E."/>
            <person name="Murat C."/>
            <person name="Sun H."/>
            <person name="Tunlid A."/>
            <person name="Henrissat B."/>
            <person name="Grigoriev I.V."/>
            <person name="Hibbett D.S."/>
            <person name="Martin F."/>
            <person name="Nordberg H.P."/>
            <person name="Cantor M.N."/>
            <person name="Hua S.X."/>
        </authorList>
    </citation>
    <scope>NUCLEOTIDE SEQUENCE [LARGE SCALE GENOMIC DNA]</scope>
    <source>
        <strain evidence="2 3">MUT 4182</strain>
    </source>
</reference>
<accession>A0A0C3L7X1</accession>
<keyword evidence="3" id="KW-1185">Reference proteome</keyword>
<name>A0A0C3L7X1_9AGAM</name>
<dbReference type="EMBL" id="KN822977">
    <property type="protein sequence ID" value="KIO29918.1"/>
    <property type="molecule type" value="Genomic_DNA"/>
</dbReference>
<feature type="compositionally biased region" description="Basic and acidic residues" evidence="1">
    <location>
        <begin position="352"/>
        <end position="361"/>
    </location>
</feature>
<proteinExistence type="predicted"/>
<dbReference type="AlphaFoldDB" id="A0A0C3L7X1"/>
<organism evidence="2 3">
    <name type="scientific">Tulasnella calospora MUT 4182</name>
    <dbReference type="NCBI Taxonomy" id="1051891"/>
    <lineage>
        <taxon>Eukaryota</taxon>
        <taxon>Fungi</taxon>
        <taxon>Dikarya</taxon>
        <taxon>Basidiomycota</taxon>
        <taxon>Agaricomycotina</taxon>
        <taxon>Agaricomycetes</taxon>
        <taxon>Cantharellales</taxon>
        <taxon>Tulasnellaceae</taxon>
        <taxon>Tulasnella</taxon>
    </lineage>
</organism>
<dbReference type="Proteomes" id="UP000054248">
    <property type="component" value="Unassembled WGS sequence"/>
</dbReference>
<feature type="region of interest" description="Disordered" evidence="1">
    <location>
        <begin position="162"/>
        <end position="185"/>
    </location>
</feature>
<evidence type="ECO:0000256" key="1">
    <source>
        <dbReference type="SAM" id="MobiDB-lite"/>
    </source>
</evidence>
<protein>
    <submittedName>
        <fullName evidence="2">Uncharacterized protein</fullName>
    </submittedName>
</protein>
<feature type="region of interest" description="Disordered" evidence="1">
    <location>
        <begin position="352"/>
        <end position="371"/>
    </location>
</feature>
<gene>
    <name evidence="2" type="ORF">M407DRAFT_226068</name>
</gene>
<sequence>MKLRASSVHPYHASLGAYQLDFGRGYLATWTVLGTGSKREDSSTLFPSNVDSGTGGFAPSFFALLLARCIPKTYVSRNLYLPYLPTPLNESKEPNYPTLSFEIWTNAYQQDEKTKQKGLSKILVFSLHRYLHLSVGQSEVGPRVHRTWDSEIGKAGNGALRLGTPKPDVGHQHHSSHTSSSRRLTAQVPVPAPGIAPQRMIFVKNGGLLNMHWWSYLFILSQECFEVPAVGVGYGSPGGSAISAGNAEAQLITPELNFEGHPDTSANTALGELMERKAVNQLLLGETKDEVITDFPKKTCGVATHQCAFIKRLFYTLQGMVAEQVLQKGRPQHHHLIPAFTAKTGGWAKAKRPAENEEGGDRGVTIRNRAKPRSRVIVVPRTRERSYQRIRSARGSRAINRSDKQIGVQANENLARKDEVTRSLNPRRLPMLI</sequence>